<dbReference type="RefSeq" id="WP_177165105.1">
    <property type="nucleotide sequence ID" value="NZ_FNXE01000064.1"/>
</dbReference>
<dbReference type="EMBL" id="FNXE01000064">
    <property type="protein sequence ID" value="SEI02231.1"/>
    <property type="molecule type" value="Genomic_DNA"/>
</dbReference>
<evidence type="ECO:0000259" key="2">
    <source>
        <dbReference type="Pfam" id="PF18962"/>
    </source>
</evidence>
<dbReference type="Proteomes" id="UP000199634">
    <property type="component" value="Unassembled WGS sequence"/>
</dbReference>
<dbReference type="STRING" id="1159016.SAMN02927937_02795"/>
<sequence length="310" mass="34910">MLYSENFDNLTLGNVGTDPTGQTAGQGGWYTFCDTNPSDVNNNYFRIVSEANKGKVLELEGLSNSGLNYIQKREIDVLWNTRTPGNDILKIEYDFFTGDNTNVTNSYHHFCIRSDNNFDYVSSSLGFFSYLQQLEVVNFGAFSTCNNITNGSITLPKNTWTKLIYYLDFQNKKVYFHIPTLNLIVRCNLASNSIAKSFFFLLRGSGIALYKFDNFVISAVDTPPLSVQDFISNKFNLYPSPSKNIINITNNENIGVEQVTIFDVNGKLVKTKVFNKEHNVQINVSAFAAGTYLLHIYSADGIAIKKIIKE</sequence>
<dbReference type="Pfam" id="PF18962">
    <property type="entry name" value="Por_Secre_tail"/>
    <property type="match status" value="1"/>
</dbReference>
<dbReference type="Gene3D" id="2.60.40.3080">
    <property type="match status" value="1"/>
</dbReference>
<gene>
    <name evidence="3" type="ORF">SAMN02927937_02795</name>
</gene>
<protein>
    <submittedName>
        <fullName evidence="3">Por secretion system C-terminal sorting domain-containing protein</fullName>
    </submittedName>
</protein>
<dbReference type="InterPro" id="IPR026444">
    <property type="entry name" value="Secre_tail"/>
</dbReference>
<evidence type="ECO:0000313" key="4">
    <source>
        <dbReference type="Proteomes" id="UP000199634"/>
    </source>
</evidence>
<reference evidence="4" key="1">
    <citation type="submission" date="2016-10" db="EMBL/GenBank/DDBJ databases">
        <authorList>
            <person name="Varghese N."/>
            <person name="Submissions S."/>
        </authorList>
    </citation>
    <scope>NUCLEOTIDE SEQUENCE [LARGE SCALE GENOMIC DNA]</scope>
    <source>
        <strain evidence="4">CGMCC 1.10825</strain>
    </source>
</reference>
<evidence type="ECO:0000313" key="3">
    <source>
        <dbReference type="EMBL" id="SEI02231.1"/>
    </source>
</evidence>
<name>A0A1H6MWP4_9FLAO</name>
<dbReference type="AlphaFoldDB" id="A0A1H6MWP4"/>
<proteinExistence type="predicted"/>
<keyword evidence="1" id="KW-0732">Signal</keyword>
<feature type="domain" description="Secretion system C-terminal sorting" evidence="2">
    <location>
        <begin position="237"/>
        <end position="308"/>
    </location>
</feature>
<evidence type="ECO:0000256" key="1">
    <source>
        <dbReference type="ARBA" id="ARBA00022729"/>
    </source>
</evidence>
<accession>A0A1H6MWP4</accession>
<dbReference type="NCBIfam" id="TIGR04183">
    <property type="entry name" value="Por_Secre_tail"/>
    <property type="match status" value="1"/>
</dbReference>
<organism evidence="3 4">
    <name type="scientific">Paenimyroides marinum</name>
    <dbReference type="NCBI Taxonomy" id="1159016"/>
    <lineage>
        <taxon>Bacteria</taxon>
        <taxon>Pseudomonadati</taxon>
        <taxon>Bacteroidota</taxon>
        <taxon>Flavobacteriia</taxon>
        <taxon>Flavobacteriales</taxon>
        <taxon>Flavobacteriaceae</taxon>
        <taxon>Paenimyroides</taxon>
    </lineage>
</organism>
<keyword evidence="4" id="KW-1185">Reference proteome</keyword>